<dbReference type="AlphaFoldDB" id="A0A978UBE5"/>
<evidence type="ECO:0000256" key="2">
    <source>
        <dbReference type="ARBA" id="ARBA00022723"/>
    </source>
</evidence>
<evidence type="ECO:0000256" key="4">
    <source>
        <dbReference type="ARBA" id="ARBA00023004"/>
    </source>
</evidence>
<dbReference type="CDD" id="cd11073">
    <property type="entry name" value="CYP76-like"/>
    <property type="match status" value="1"/>
</dbReference>
<dbReference type="PRINTS" id="PR00463">
    <property type="entry name" value="EP450I"/>
</dbReference>
<keyword evidence="2 5" id="KW-0479">Metal-binding</keyword>
<keyword evidence="5 6" id="KW-0349">Heme</keyword>
<dbReference type="Pfam" id="PF00067">
    <property type="entry name" value="p450"/>
    <property type="match status" value="1"/>
</dbReference>
<protein>
    <recommendedName>
        <fullName evidence="10">Cytochrome P450 76A1-like</fullName>
    </recommendedName>
</protein>
<name>A0A978UBE5_ZIZJJ</name>
<sequence length="523" mass="59552">MELAYGMLCSCSVFSVTVLIILLSWRKFGKDTKQKVPPGPQGWPVIGNILDLGTMPHQTLYKLRSKYGTLLWLKLGSMNTMVLQSSMAAEQLFKNHDLSFCDRKCPDALIPHNYYQGSLAFGRYGSYWRILRRLCTMELLVNKRVNDTAALRRKCVDAMLRHIERDSAAGLARGESGEVNLAHSLFLMAFNLIGNLMVSKDLLESESREGKEFFDAMDKIMEFVGKPNLADFLPFLKWLDPQGVKRNMKEHMGKAMNIAGRFVKERVEERKIGKQGMAKDFLDALLEYESDGKEGPDRISDHNINVIVLEVDFGKLYVLMAQEMFLAGSETTSSTVEWAMTELLRNPKSMQKAREELNQVVGPNRKVEESDMDNLPYLQAVVKETLRLHPPLPLLVPRNAMEDTEFMGYLIPKDTQIFVNVWGIGRDPETWDEPLCFKPERFTGSNIEYRGQNFELIPFGSGRRICVGLSLAHRVVHLALASLLHTFNWNLNPKFLDTNERVGITLRKLVSLKAIPRKRSLGE</sequence>
<keyword evidence="3 6" id="KW-0560">Oxidoreductase</keyword>
<dbReference type="PRINTS" id="PR00385">
    <property type="entry name" value="P450"/>
</dbReference>
<evidence type="ECO:0000256" key="1">
    <source>
        <dbReference type="ARBA" id="ARBA00010617"/>
    </source>
</evidence>
<evidence type="ECO:0008006" key="10">
    <source>
        <dbReference type="Google" id="ProtNLM"/>
    </source>
</evidence>
<evidence type="ECO:0000256" key="7">
    <source>
        <dbReference type="SAM" id="Phobius"/>
    </source>
</evidence>
<evidence type="ECO:0000256" key="5">
    <source>
        <dbReference type="PIRSR" id="PIRSR602401-1"/>
    </source>
</evidence>
<comment type="caution">
    <text evidence="8">The sequence shown here is derived from an EMBL/GenBank/DDBJ whole genome shotgun (WGS) entry which is preliminary data.</text>
</comment>
<accession>A0A978UBE5</accession>
<evidence type="ECO:0000313" key="8">
    <source>
        <dbReference type="EMBL" id="KAH7512088.1"/>
    </source>
</evidence>
<feature type="binding site" description="axial binding residue" evidence="5">
    <location>
        <position position="466"/>
    </location>
    <ligand>
        <name>heme</name>
        <dbReference type="ChEBI" id="CHEBI:30413"/>
    </ligand>
    <ligandPart>
        <name>Fe</name>
        <dbReference type="ChEBI" id="CHEBI:18248"/>
    </ligandPart>
</feature>
<evidence type="ECO:0000313" key="9">
    <source>
        <dbReference type="Proteomes" id="UP000813462"/>
    </source>
</evidence>
<keyword evidence="6" id="KW-0503">Monooxygenase</keyword>
<dbReference type="GO" id="GO:0005506">
    <property type="term" value="F:iron ion binding"/>
    <property type="evidence" value="ECO:0007669"/>
    <property type="project" value="InterPro"/>
</dbReference>
<dbReference type="InterPro" id="IPR001128">
    <property type="entry name" value="Cyt_P450"/>
</dbReference>
<dbReference type="InterPro" id="IPR002401">
    <property type="entry name" value="Cyt_P450_E_grp-I"/>
</dbReference>
<keyword evidence="7" id="KW-0812">Transmembrane</keyword>
<keyword evidence="4 5" id="KW-0408">Iron</keyword>
<dbReference type="PANTHER" id="PTHR47950">
    <property type="entry name" value="CYTOCHROME P450, FAMILY 76, SUBFAMILY C, POLYPEPTIDE 5-RELATED"/>
    <property type="match status" value="1"/>
</dbReference>
<comment type="similarity">
    <text evidence="1 6">Belongs to the cytochrome P450 family.</text>
</comment>
<dbReference type="GO" id="GO:0016705">
    <property type="term" value="F:oxidoreductase activity, acting on paired donors, with incorporation or reduction of molecular oxygen"/>
    <property type="evidence" value="ECO:0007669"/>
    <property type="project" value="InterPro"/>
</dbReference>
<dbReference type="Proteomes" id="UP000813462">
    <property type="component" value="Unassembled WGS sequence"/>
</dbReference>
<evidence type="ECO:0000256" key="6">
    <source>
        <dbReference type="RuleBase" id="RU000461"/>
    </source>
</evidence>
<dbReference type="Gene3D" id="1.10.630.10">
    <property type="entry name" value="Cytochrome P450"/>
    <property type="match status" value="1"/>
</dbReference>
<feature type="transmembrane region" description="Helical" evidence="7">
    <location>
        <begin position="6"/>
        <end position="25"/>
    </location>
</feature>
<dbReference type="InterPro" id="IPR036396">
    <property type="entry name" value="Cyt_P450_sf"/>
</dbReference>
<dbReference type="InterPro" id="IPR017972">
    <property type="entry name" value="Cyt_P450_CS"/>
</dbReference>
<dbReference type="SUPFAM" id="SSF48264">
    <property type="entry name" value="Cytochrome P450"/>
    <property type="match status" value="1"/>
</dbReference>
<dbReference type="PANTHER" id="PTHR47950:SF15">
    <property type="entry name" value="CYTOCHROME P450"/>
    <property type="match status" value="1"/>
</dbReference>
<dbReference type="GO" id="GO:0020037">
    <property type="term" value="F:heme binding"/>
    <property type="evidence" value="ECO:0007669"/>
    <property type="project" value="InterPro"/>
</dbReference>
<dbReference type="GO" id="GO:0004497">
    <property type="term" value="F:monooxygenase activity"/>
    <property type="evidence" value="ECO:0007669"/>
    <property type="project" value="UniProtKB-KW"/>
</dbReference>
<dbReference type="FunFam" id="1.10.630.10:FF:000007">
    <property type="entry name" value="Cytochrome P450 76C4"/>
    <property type="match status" value="1"/>
</dbReference>
<keyword evidence="7" id="KW-0472">Membrane</keyword>
<dbReference type="PROSITE" id="PS00086">
    <property type="entry name" value="CYTOCHROME_P450"/>
    <property type="match status" value="1"/>
</dbReference>
<proteinExistence type="inferred from homology"/>
<dbReference type="EMBL" id="JAEACU010000012">
    <property type="protein sequence ID" value="KAH7512088.1"/>
    <property type="molecule type" value="Genomic_DNA"/>
</dbReference>
<evidence type="ECO:0000256" key="3">
    <source>
        <dbReference type="ARBA" id="ARBA00023002"/>
    </source>
</evidence>
<reference evidence="8" key="1">
    <citation type="journal article" date="2021" name="Front. Plant Sci.">
        <title>Chromosome-Scale Genome Assembly for Chinese Sour Jujube and Insights Into Its Genome Evolution and Domestication Signature.</title>
        <authorList>
            <person name="Shen L.-Y."/>
            <person name="Luo H."/>
            <person name="Wang X.-L."/>
            <person name="Wang X.-M."/>
            <person name="Qiu X.-J."/>
            <person name="Liu H."/>
            <person name="Zhou S.-S."/>
            <person name="Jia K.-H."/>
            <person name="Nie S."/>
            <person name="Bao Y.-T."/>
            <person name="Zhang R.-G."/>
            <person name="Yun Q.-Z."/>
            <person name="Chai Y.-H."/>
            <person name="Lu J.-Y."/>
            <person name="Li Y."/>
            <person name="Zhao S.-W."/>
            <person name="Mao J.-F."/>
            <person name="Jia S.-G."/>
            <person name="Mao Y.-M."/>
        </authorList>
    </citation>
    <scope>NUCLEOTIDE SEQUENCE</scope>
    <source>
        <strain evidence="8">AT0</strain>
        <tissue evidence="8">Leaf</tissue>
    </source>
</reference>
<comment type="cofactor">
    <cofactor evidence="5">
        <name>heme</name>
        <dbReference type="ChEBI" id="CHEBI:30413"/>
    </cofactor>
</comment>
<gene>
    <name evidence="8" type="ORF">FEM48_Zijuj12G0053400</name>
</gene>
<keyword evidence="7" id="KW-1133">Transmembrane helix</keyword>
<organism evidence="8 9">
    <name type="scientific">Ziziphus jujuba var. spinosa</name>
    <dbReference type="NCBI Taxonomy" id="714518"/>
    <lineage>
        <taxon>Eukaryota</taxon>
        <taxon>Viridiplantae</taxon>
        <taxon>Streptophyta</taxon>
        <taxon>Embryophyta</taxon>
        <taxon>Tracheophyta</taxon>
        <taxon>Spermatophyta</taxon>
        <taxon>Magnoliopsida</taxon>
        <taxon>eudicotyledons</taxon>
        <taxon>Gunneridae</taxon>
        <taxon>Pentapetalae</taxon>
        <taxon>rosids</taxon>
        <taxon>fabids</taxon>
        <taxon>Rosales</taxon>
        <taxon>Rhamnaceae</taxon>
        <taxon>Paliureae</taxon>
        <taxon>Ziziphus</taxon>
    </lineage>
</organism>